<reference evidence="2" key="1">
    <citation type="journal article" date="2019" name="Int. J. Syst. Evol. Microbiol.">
        <title>The Global Catalogue of Microorganisms (GCM) 10K type strain sequencing project: providing services to taxonomists for standard genome sequencing and annotation.</title>
        <authorList>
            <consortium name="The Broad Institute Genomics Platform"/>
            <consortium name="The Broad Institute Genome Sequencing Center for Infectious Disease"/>
            <person name="Wu L."/>
            <person name="Ma J."/>
        </authorList>
    </citation>
    <scope>NUCLEOTIDE SEQUENCE [LARGE SCALE GENOMIC DNA]</scope>
    <source>
        <strain evidence="2">NBRC 112416</strain>
    </source>
</reference>
<comment type="caution">
    <text evidence="1">The sequence shown here is derived from an EMBL/GenBank/DDBJ whole genome shotgun (WGS) entry which is preliminary data.</text>
</comment>
<evidence type="ECO:0000313" key="1">
    <source>
        <dbReference type="EMBL" id="GLQ58057.1"/>
    </source>
</evidence>
<evidence type="ECO:0000313" key="2">
    <source>
        <dbReference type="Proteomes" id="UP001156691"/>
    </source>
</evidence>
<protein>
    <submittedName>
        <fullName evidence="1">Uncharacterized protein</fullName>
    </submittedName>
</protein>
<name>A0ABQ5WE01_9HYPH</name>
<dbReference type="Proteomes" id="UP001156691">
    <property type="component" value="Unassembled WGS sequence"/>
</dbReference>
<accession>A0ABQ5WE01</accession>
<keyword evidence="2" id="KW-1185">Reference proteome</keyword>
<gene>
    <name evidence="1" type="ORF">GCM10010862_53160</name>
</gene>
<organism evidence="1 2">
    <name type="scientific">Devosia nitrariae</name>
    <dbReference type="NCBI Taxonomy" id="2071872"/>
    <lineage>
        <taxon>Bacteria</taxon>
        <taxon>Pseudomonadati</taxon>
        <taxon>Pseudomonadota</taxon>
        <taxon>Alphaproteobacteria</taxon>
        <taxon>Hyphomicrobiales</taxon>
        <taxon>Devosiaceae</taxon>
        <taxon>Devosia</taxon>
    </lineage>
</organism>
<sequence length="76" mass="8431">MIIIRYDFGDTVTDDYCAPVEGEPGAKRKFLGGNELDRLVSRPVAPSKLKQSLRSKASLFQPIFQCCRTFGSIGPH</sequence>
<dbReference type="EMBL" id="BSNS01000029">
    <property type="protein sequence ID" value="GLQ58057.1"/>
    <property type="molecule type" value="Genomic_DNA"/>
</dbReference>
<proteinExistence type="predicted"/>